<protein>
    <recommendedName>
        <fullName evidence="3">DNA-directed DNA polymerase</fullName>
    </recommendedName>
</protein>
<sequence>MNNLYGRTMIASLPTHDFKWVDDLDVSQIGSQPEAVLIKNNSEKHQKLKKILLTFREKKNYVIHYKTLQLYLSLGIKIKKIHRVLSFKQSEWLKSYIDLNTEMRTKASNDFEKDFYKLMNNSVFGKTMESIRKRCNIKVLNDYDKIEREIAKPTFKNRTIFTEKMVALHMTKEKLKFDKPIYVGMSILDLSKYFMHDFHYNVMKKKYGDNIEVCYTDTDSFVYNIKCEDFYKDMELMIEHFYTSNFPEDHWMPKKNKKVLGKMKEMKIMEKLWKNISV</sequence>
<gene>
    <name evidence="1" type="ORF">LAZ67_5000504</name>
</gene>
<evidence type="ECO:0000313" key="2">
    <source>
        <dbReference type="Proteomes" id="UP001235939"/>
    </source>
</evidence>
<dbReference type="InterPro" id="IPR043502">
    <property type="entry name" value="DNA/RNA_pol_sf"/>
</dbReference>
<evidence type="ECO:0000313" key="1">
    <source>
        <dbReference type="EMBL" id="UYV67415.1"/>
    </source>
</evidence>
<keyword evidence="2" id="KW-1185">Reference proteome</keyword>
<name>A0ABY6KIH6_9ARAC</name>
<dbReference type="SUPFAM" id="SSF56672">
    <property type="entry name" value="DNA/RNA polymerases"/>
    <property type="match status" value="1"/>
</dbReference>
<dbReference type="Proteomes" id="UP001235939">
    <property type="component" value="Chromosome 05"/>
</dbReference>
<organism evidence="1 2">
    <name type="scientific">Cordylochernes scorpioides</name>
    <dbReference type="NCBI Taxonomy" id="51811"/>
    <lineage>
        <taxon>Eukaryota</taxon>
        <taxon>Metazoa</taxon>
        <taxon>Ecdysozoa</taxon>
        <taxon>Arthropoda</taxon>
        <taxon>Chelicerata</taxon>
        <taxon>Arachnida</taxon>
        <taxon>Pseudoscorpiones</taxon>
        <taxon>Cheliferoidea</taxon>
        <taxon>Chernetidae</taxon>
        <taxon>Cordylochernes</taxon>
    </lineage>
</organism>
<evidence type="ECO:0008006" key="3">
    <source>
        <dbReference type="Google" id="ProtNLM"/>
    </source>
</evidence>
<accession>A0ABY6KIH6</accession>
<proteinExistence type="predicted"/>
<reference evidence="1 2" key="1">
    <citation type="submission" date="2022-01" db="EMBL/GenBank/DDBJ databases">
        <title>A chromosomal length assembly of Cordylochernes scorpioides.</title>
        <authorList>
            <person name="Zeh D."/>
            <person name="Zeh J."/>
        </authorList>
    </citation>
    <scope>NUCLEOTIDE SEQUENCE [LARGE SCALE GENOMIC DNA]</scope>
    <source>
        <strain evidence="1">IN4F17</strain>
        <tissue evidence="1">Whole Body</tissue>
    </source>
</reference>
<dbReference type="EMBL" id="CP092867">
    <property type="protein sequence ID" value="UYV67415.1"/>
    <property type="molecule type" value="Genomic_DNA"/>
</dbReference>
<dbReference type="PANTHER" id="PTHR31511:SF12">
    <property type="entry name" value="RHO TERMINATION FACTOR N-TERMINAL DOMAIN-CONTAINING PROTEIN"/>
    <property type="match status" value="1"/>
</dbReference>
<dbReference type="PANTHER" id="PTHR31511">
    <property type="entry name" value="PROTEIN CBG23764"/>
    <property type="match status" value="1"/>
</dbReference>